<comment type="similarity">
    <text evidence="1">Belongs to the peptidase C48 family.</text>
</comment>
<evidence type="ECO:0000256" key="3">
    <source>
        <dbReference type="ARBA" id="ARBA00022801"/>
    </source>
</evidence>
<dbReference type="PANTHER" id="PTHR48449:SF1">
    <property type="entry name" value="DUF1985 DOMAIN-CONTAINING PROTEIN"/>
    <property type="match status" value="1"/>
</dbReference>
<dbReference type="Proteomes" id="UP001151760">
    <property type="component" value="Unassembled WGS sequence"/>
</dbReference>
<evidence type="ECO:0000259" key="4">
    <source>
        <dbReference type="PROSITE" id="PS50600"/>
    </source>
</evidence>
<keyword evidence="2" id="KW-0645">Protease</keyword>
<comment type="caution">
    <text evidence="5">The sequence shown here is derived from an EMBL/GenBank/DDBJ whole genome shotgun (WGS) entry which is preliminary data.</text>
</comment>
<dbReference type="InterPro" id="IPR003653">
    <property type="entry name" value="Peptidase_C48_C"/>
</dbReference>
<accession>A0ABQ5DQ99</accession>
<evidence type="ECO:0000256" key="2">
    <source>
        <dbReference type="ARBA" id="ARBA00022670"/>
    </source>
</evidence>
<dbReference type="Pfam" id="PF09331">
    <property type="entry name" value="DUF1985"/>
    <property type="match status" value="1"/>
</dbReference>
<dbReference type="InterPro" id="IPR015410">
    <property type="entry name" value="DUF1985"/>
</dbReference>
<feature type="domain" description="Ubiquitin-like protease family profile" evidence="4">
    <location>
        <begin position="612"/>
        <end position="799"/>
    </location>
</feature>
<organism evidence="5 6">
    <name type="scientific">Tanacetum coccineum</name>
    <dbReference type="NCBI Taxonomy" id="301880"/>
    <lineage>
        <taxon>Eukaryota</taxon>
        <taxon>Viridiplantae</taxon>
        <taxon>Streptophyta</taxon>
        <taxon>Embryophyta</taxon>
        <taxon>Tracheophyta</taxon>
        <taxon>Spermatophyta</taxon>
        <taxon>Magnoliopsida</taxon>
        <taxon>eudicotyledons</taxon>
        <taxon>Gunneridae</taxon>
        <taxon>Pentapetalae</taxon>
        <taxon>asterids</taxon>
        <taxon>campanulids</taxon>
        <taxon>Asterales</taxon>
        <taxon>Asteraceae</taxon>
        <taxon>Asteroideae</taxon>
        <taxon>Anthemideae</taxon>
        <taxon>Anthemidinae</taxon>
        <taxon>Tanacetum</taxon>
    </lineage>
</organism>
<name>A0ABQ5DQ99_9ASTR</name>
<evidence type="ECO:0000313" key="5">
    <source>
        <dbReference type="EMBL" id="GJT41360.1"/>
    </source>
</evidence>
<keyword evidence="6" id="KW-1185">Reference proteome</keyword>
<dbReference type="PROSITE" id="PS50600">
    <property type="entry name" value="ULP_PROTEASE"/>
    <property type="match status" value="1"/>
</dbReference>
<reference evidence="5" key="2">
    <citation type="submission" date="2022-01" db="EMBL/GenBank/DDBJ databases">
        <authorList>
            <person name="Yamashiro T."/>
            <person name="Shiraishi A."/>
            <person name="Satake H."/>
            <person name="Nakayama K."/>
        </authorList>
    </citation>
    <scope>NUCLEOTIDE SEQUENCE</scope>
</reference>
<gene>
    <name evidence="5" type="ORF">Tco_0941225</name>
</gene>
<dbReference type="PANTHER" id="PTHR48449">
    <property type="entry name" value="DUF1985 DOMAIN-CONTAINING PROTEIN"/>
    <property type="match status" value="1"/>
</dbReference>
<dbReference type="Gene3D" id="1.20.5.340">
    <property type="match status" value="1"/>
</dbReference>
<dbReference type="InterPro" id="IPR038765">
    <property type="entry name" value="Papain-like_cys_pep_sf"/>
</dbReference>
<dbReference type="SUPFAM" id="SSF54001">
    <property type="entry name" value="Cysteine proteinases"/>
    <property type="match status" value="1"/>
</dbReference>
<evidence type="ECO:0000313" key="6">
    <source>
        <dbReference type="Proteomes" id="UP001151760"/>
    </source>
</evidence>
<evidence type="ECO:0000256" key="1">
    <source>
        <dbReference type="ARBA" id="ARBA00005234"/>
    </source>
</evidence>
<protein>
    <submittedName>
        <fullName evidence="5">Phospholipase-like protein</fullName>
    </submittedName>
</protein>
<reference evidence="5" key="1">
    <citation type="journal article" date="2022" name="Int. J. Mol. Sci.">
        <title>Draft Genome of Tanacetum Coccineum: Genomic Comparison of Closely Related Tanacetum-Family Plants.</title>
        <authorList>
            <person name="Yamashiro T."/>
            <person name="Shiraishi A."/>
            <person name="Nakayama K."/>
            <person name="Satake H."/>
        </authorList>
    </citation>
    <scope>NUCLEOTIDE SEQUENCE</scope>
</reference>
<proteinExistence type="inferred from homology"/>
<dbReference type="EMBL" id="BQNB010015556">
    <property type="protein sequence ID" value="GJT41360.1"/>
    <property type="molecule type" value="Genomic_DNA"/>
</dbReference>
<keyword evidence="3" id="KW-0378">Hydrolase</keyword>
<sequence length="838" mass="96127">MDNEVAAPTVTIKAKIDVVKEIREALTPTQVEIFEKTCFGHWLGVGLKKNSQLLIHTVLACMVEGKANELSFLVLGKRIHFRRQEFCLVTGLRFGRNMYMKKWVKNLTDNPFRNRIFPHIEAKVLVKLSDVIDIFDKMRKRSLVLEDNDAVRICLLVLLQQGFLGHQLSHNVSDDMLKLVEHLSNCWNIFPWGSYIWEYTYSQLRDALHRRKLLHDAKREKGEKIQYTMTGFVWAFMIWILEAIPATHRYVHKQPTEKIPRALAWESTQPFTWSRCCTLFVGDQLAPPLETLTPTKAESETDWWKASLEYFEGKHVQSEVVSEQLDIEKDNISEKKRKRGSSQSSFQDHTYDQLMTTVTKLEGTVATLTKTVSSLHGTIGTLESRSLALEGDARVSTLTQTVSSLQGTINTLESRLLALEGDERDFGVVSDGDIPAYMSPGPSYTSPASTAQKSLPLANRRKLRVRRTPLKLKSPMRCYSRKMRCTIPLPASTTMPPVVTISVPMTTTKVLKDTKDVAKDAAKDTHLDVVTTISVSMTTTEMQQPSNLFCTEDELQFIEMEKGDKPNYDLPDLSKIKRKKYPIYSAFEKKKTDCYLDCFPKGMICEPSFWDVLYPGGEKAEYREEGKLDGLHINAFIELMMRKRPHNAQWTLGLSELVAFHIDSGKFMSMVSVVDALRATIDGTNPRYPSWHKISQVFFPINLDNKHWVAASWNLDDYVLTVYDSLESPENYEKIIDLLKIWKDFIKKDLENMNWFENTKHDPKCFKISLRYLNDMPKQSSVYGTLDCGVMTCKFLEMLTKGKTIDIKSFGDNVGLKCQEYRAKMALMLYETRCERPV</sequence>
<dbReference type="Gene3D" id="3.40.395.10">
    <property type="entry name" value="Adenoviral Proteinase, Chain A"/>
    <property type="match status" value="1"/>
</dbReference>
<dbReference type="Pfam" id="PF02902">
    <property type="entry name" value="Peptidase_C48"/>
    <property type="match status" value="1"/>
</dbReference>